<sequence>MTVGFGCDPIPGLAQITPDTTYLVVLNGAKAGNNFRLERWRSLIGRSDPPHIIADIDLTGYEIGALATVSRHHAIIQWVNQRLQIIDLASRNGTFVNGQQLISKSANQPSNPVFLTVGSRIRLGDLEFEIATFVSSV</sequence>
<dbReference type="Gene3D" id="2.60.200.20">
    <property type="match status" value="1"/>
</dbReference>
<dbReference type="RefSeq" id="WP_226589384.1">
    <property type="nucleotide sequence ID" value="NZ_BLAY01000153.1"/>
</dbReference>
<dbReference type="Pfam" id="PF00498">
    <property type="entry name" value="FHA"/>
    <property type="match status" value="1"/>
</dbReference>
<comment type="caution">
    <text evidence="2">The sequence shown here is derived from an EMBL/GenBank/DDBJ whole genome shotgun (WGS) entry which is preliminary data.</text>
</comment>
<dbReference type="PROSITE" id="PS50006">
    <property type="entry name" value="FHA_DOMAIN"/>
    <property type="match status" value="1"/>
</dbReference>
<dbReference type="CDD" id="cd00060">
    <property type="entry name" value="FHA"/>
    <property type="match status" value="1"/>
</dbReference>
<evidence type="ECO:0000313" key="2">
    <source>
        <dbReference type="EMBL" id="GET42203.1"/>
    </source>
</evidence>
<dbReference type="SUPFAM" id="SSF49879">
    <property type="entry name" value="SMAD/FHA domain"/>
    <property type="match status" value="1"/>
</dbReference>
<proteinExistence type="predicted"/>
<reference evidence="2" key="1">
    <citation type="submission" date="2019-10" db="EMBL/GenBank/DDBJ databases">
        <title>Draft genome sequece of Microseira wollei NIES-4236.</title>
        <authorList>
            <person name="Yamaguchi H."/>
            <person name="Suzuki S."/>
            <person name="Kawachi M."/>
        </authorList>
    </citation>
    <scope>NUCLEOTIDE SEQUENCE</scope>
    <source>
        <strain evidence="2">NIES-4236</strain>
    </source>
</reference>
<keyword evidence="3" id="KW-1185">Reference proteome</keyword>
<dbReference type="InterPro" id="IPR008984">
    <property type="entry name" value="SMAD_FHA_dom_sf"/>
</dbReference>
<dbReference type="InterPro" id="IPR000253">
    <property type="entry name" value="FHA_dom"/>
</dbReference>
<gene>
    <name evidence="2" type="ORF">MiSe_70170</name>
</gene>
<dbReference type="SMART" id="SM00240">
    <property type="entry name" value="FHA"/>
    <property type="match status" value="1"/>
</dbReference>
<organism evidence="2 3">
    <name type="scientific">Microseira wollei NIES-4236</name>
    <dbReference type="NCBI Taxonomy" id="2530354"/>
    <lineage>
        <taxon>Bacteria</taxon>
        <taxon>Bacillati</taxon>
        <taxon>Cyanobacteriota</taxon>
        <taxon>Cyanophyceae</taxon>
        <taxon>Oscillatoriophycideae</taxon>
        <taxon>Aerosakkonematales</taxon>
        <taxon>Aerosakkonemataceae</taxon>
        <taxon>Microseira</taxon>
    </lineage>
</organism>
<evidence type="ECO:0000259" key="1">
    <source>
        <dbReference type="PROSITE" id="PS50006"/>
    </source>
</evidence>
<protein>
    <submittedName>
        <fullName evidence="2">FHA domain-containing protein</fullName>
    </submittedName>
</protein>
<feature type="domain" description="FHA" evidence="1">
    <location>
        <begin position="42"/>
        <end position="101"/>
    </location>
</feature>
<dbReference type="AlphaFoldDB" id="A0AAV3XHX8"/>
<name>A0AAV3XHX8_9CYAN</name>
<evidence type="ECO:0000313" key="3">
    <source>
        <dbReference type="Proteomes" id="UP001050975"/>
    </source>
</evidence>
<dbReference type="Proteomes" id="UP001050975">
    <property type="component" value="Unassembled WGS sequence"/>
</dbReference>
<accession>A0AAV3XHX8</accession>
<dbReference type="EMBL" id="BLAY01000153">
    <property type="protein sequence ID" value="GET42203.1"/>
    <property type="molecule type" value="Genomic_DNA"/>
</dbReference>